<reference evidence="2" key="1">
    <citation type="submission" date="2020-02" db="EMBL/GenBank/DDBJ databases">
        <authorList>
            <person name="Meier V. D."/>
        </authorList>
    </citation>
    <scope>NUCLEOTIDE SEQUENCE</scope>
    <source>
        <strain evidence="2">AVDCRST_MAG30</strain>
    </source>
</reference>
<sequence length="41" mass="4433">GPHRRHPLHRPGLPLGLLRRPGARGPALALPRAARLAARDD</sequence>
<feature type="region of interest" description="Disordered" evidence="1">
    <location>
        <begin position="1"/>
        <end position="27"/>
    </location>
</feature>
<feature type="non-terminal residue" evidence="2">
    <location>
        <position position="41"/>
    </location>
</feature>
<evidence type="ECO:0000256" key="1">
    <source>
        <dbReference type="SAM" id="MobiDB-lite"/>
    </source>
</evidence>
<dbReference type="EMBL" id="CADCVS010000500">
    <property type="protein sequence ID" value="CAA9531166.1"/>
    <property type="molecule type" value="Genomic_DNA"/>
</dbReference>
<gene>
    <name evidence="2" type="ORF">AVDCRST_MAG30-3795</name>
</gene>
<dbReference type="AlphaFoldDB" id="A0A6J4TTG7"/>
<feature type="non-terminal residue" evidence="2">
    <location>
        <position position="1"/>
    </location>
</feature>
<feature type="compositionally biased region" description="Low complexity" evidence="1">
    <location>
        <begin position="10"/>
        <end position="27"/>
    </location>
</feature>
<protein>
    <submittedName>
        <fullName evidence="2">Uncharacterized protein</fullName>
    </submittedName>
</protein>
<organism evidence="2">
    <name type="scientific">uncultured Solirubrobacteraceae bacterium</name>
    <dbReference type="NCBI Taxonomy" id="1162706"/>
    <lineage>
        <taxon>Bacteria</taxon>
        <taxon>Bacillati</taxon>
        <taxon>Actinomycetota</taxon>
        <taxon>Thermoleophilia</taxon>
        <taxon>Solirubrobacterales</taxon>
        <taxon>Solirubrobacteraceae</taxon>
        <taxon>environmental samples</taxon>
    </lineage>
</organism>
<accession>A0A6J4TTG7</accession>
<evidence type="ECO:0000313" key="2">
    <source>
        <dbReference type="EMBL" id="CAA9531166.1"/>
    </source>
</evidence>
<name>A0A6J4TTG7_9ACTN</name>
<proteinExistence type="predicted"/>